<dbReference type="Gene3D" id="2.130.10.10">
    <property type="entry name" value="YVTN repeat-like/Quinoprotein amine dehydrogenase"/>
    <property type="match status" value="1"/>
</dbReference>
<dbReference type="InterPro" id="IPR048382">
    <property type="entry name" value="BCAS3_WD40"/>
</dbReference>
<dbReference type="Proteomes" id="UP001454036">
    <property type="component" value="Unassembled WGS sequence"/>
</dbReference>
<name>A0AAV3QT44_LITER</name>
<dbReference type="EMBL" id="BAABME010005614">
    <property type="protein sequence ID" value="GAA0166127.1"/>
    <property type="molecule type" value="Genomic_DNA"/>
</dbReference>
<dbReference type="InterPro" id="IPR045142">
    <property type="entry name" value="BCAS3-like"/>
</dbReference>
<protein>
    <recommendedName>
        <fullName evidence="7">BCAS3 domain-containing protein</fullName>
    </recommendedName>
</protein>
<keyword evidence="6" id="KW-1185">Reference proteome</keyword>
<dbReference type="SMART" id="SM00320">
    <property type="entry name" value="WD40"/>
    <property type="match status" value="2"/>
</dbReference>
<dbReference type="GO" id="GO:0006914">
    <property type="term" value="P:autophagy"/>
    <property type="evidence" value="ECO:0007669"/>
    <property type="project" value="InterPro"/>
</dbReference>
<evidence type="ECO:0008006" key="7">
    <source>
        <dbReference type="Google" id="ProtNLM"/>
    </source>
</evidence>
<feature type="domain" description="BCAS3" evidence="3">
    <location>
        <begin position="642"/>
        <end position="783"/>
    </location>
</feature>
<dbReference type="InterPro" id="IPR015943">
    <property type="entry name" value="WD40/YVTN_repeat-like_dom_sf"/>
</dbReference>
<evidence type="ECO:0000256" key="2">
    <source>
        <dbReference type="SAM" id="MobiDB-lite"/>
    </source>
</evidence>
<feature type="compositionally biased region" description="Polar residues" evidence="2">
    <location>
        <begin position="699"/>
        <end position="712"/>
    </location>
</feature>
<dbReference type="GO" id="GO:0042594">
    <property type="term" value="P:response to starvation"/>
    <property type="evidence" value="ECO:0007669"/>
    <property type="project" value="TreeGrafter"/>
</dbReference>
<evidence type="ECO:0000259" key="4">
    <source>
        <dbReference type="Pfam" id="PF21034"/>
    </source>
</evidence>
<feature type="region of interest" description="Disordered" evidence="2">
    <location>
        <begin position="695"/>
        <end position="714"/>
    </location>
</feature>
<dbReference type="Pfam" id="PF12490">
    <property type="entry name" value="BCAS3"/>
    <property type="match status" value="1"/>
</dbReference>
<evidence type="ECO:0000259" key="3">
    <source>
        <dbReference type="Pfam" id="PF12490"/>
    </source>
</evidence>
<evidence type="ECO:0000313" key="6">
    <source>
        <dbReference type="Proteomes" id="UP001454036"/>
    </source>
</evidence>
<dbReference type="InterPro" id="IPR036322">
    <property type="entry name" value="WD40_repeat_dom_sf"/>
</dbReference>
<sequence length="894" mass="96056">MGNDGVVGVNGASVVSSGQKLQKQMVVKEGNNGSVARAGRGNNNGLIPSSFRTLSGYLRVLSSGASTVVRSAASAASAIVERESESSHDQVHWAGFDKLDCAEGISRRVLLLGYQCGFQVWDVEEIDNVHTLVSRYDGPVSCMQISPKPVLSKQSTDKFVESRPLLMICTDGSFLGGGTLGGSANLHNGSLQQSSVSANPCFVPTVVWFYSLKSQTYVHLLKFRSVVHLVRCSSRVLAVLQGSQIHCFDAATLEREYTILTNPVPTASPGSGGLGVGPLAVGPRWMAYSGSPVVVSNSARVSPQHLMPSTSFSNPASSGSLVAHYAKESSKHLAAGIVTLGDIGIKKLSRYYSEHLPDNSNPQSGSARVRVQGIANGHSVDADSVGMVIVRDTVSKAVITQFRAHKSPISSLCFDPCGTLLVSASVQGHNINVFRILPGVSSNSACADPGSSYVHLYRLQRGFTNAVIQDISFSNDSQWILVSSSRGTSHLFHISYSGDPFGSVHADTSTNERIGGSSVMSKSVPRRHVNAGPHVLYQHNGGATGPPITLSAVNRIRSGSTRWRNNVTSATADSSGKRNSASGAIASSFYDFSGIGLPGDASSLNTDYDLLVFSLSGSLIQYAVRDHSEPDSTTTSYGVEMYESGSDSESRLHVEAIQKWNIGQKSNLKEPGDGFDIYGQNGYSRSCKVFPEEMKQKNGGYSSSRSTMTKQKPTSEERYHLFISEVELQTHQARTPLWAKPEIYFQSMGWDGFDVNSISGEVEIEKMPNHNIEVRSKDLVPAYGYLQAPMFQQRSNGNGSTLGSRSDSSEKISSQAYGDVTTANLYSGTGETELPGIQMPKEKVKGSVDINDIPNENTRFETVNNTESLMTESASNLVNNIGGMTMEIRDDEFD</sequence>
<dbReference type="PANTHER" id="PTHR13268">
    <property type="entry name" value="BREAST CARCINOMA AMPLIFIED SEQUENCE 3"/>
    <property type="match status" value="1"/>
</dbReference>
<gene>
    <name evidence="5" type="ORF">LIER_21356</name>
</gene>
<dbReference type="PANTHER" id="PTHR13268:SF7">
    <property type="entry name" value="AUTOPHAGY-RELATED PROTEIN 18F"/>
    <property type="match status" value="1"/>
</dbReference>
<dbReference type="GO" id="GO:0000407">
    <property type="term" value="C:phagophore assembly site"/>
    <property type="evidence" value="ECO:0007669"/>
    <property type="project" value="UniProtKB-SubCell"/>
</dbReference>
<reference evidence="5 6" key="1">
    <citation type="submission" date="2024-01" db="EMBL/GenBank/DDBJ databases">
        <title>The complete chloroplast genome sequence of Lithospermum erythrorhizon: insights into the phylogenetic relationship among Boraginaceae species and the maternal lineages of purple gromwells.</title>
        <authorList>
            <person name="Okada T."/>
            <person name="Watanabe K."/>
        </authorList>
    </citation>
    <scope>NUCLEOTIDE SEQUENCE [LARGE SCALE GENOMIC DNA]</scope>
</reference>
<dbReference type="SUPFAM" id="SSF50978">
    <property type="entry name" value="WD40 repeat-like"/>
    <property type="match status" value="1"/>
</dbReference>
<comment type="subcellular location">
    <subcellularLocation>
        <location evidence="1">Preautophagosomal structure</location>
    </subcellularLocation>
</comment>
<comment type="caution">
    <text evidence="5">The sequence shown here is derived from an EMBL/GenBank/DDBJ whole genome shotgun (WGS) entry which is preliminary data.</text>
</comment>
<evidence type="ECO:0000313" key="5">
    <source>
        <dbReference type="EMBL" id="GAA0166127.1"/>
    </source>
</evidence>
<dbReference type="AlphaFoldDB" id="A0AAV3QT44"/>
<feature type="region of interest" description="Disordered" evidence="2">
    <location>
        <begin position="791"/>
        <end position="815"/>
    </location>
</feature>
<feature type="domain" description="BCAS3 WD40" evidence="4">
    <location>
        <begin position="107"/>
        <end position="514"/>
    </location>
</feature>
<dbReference type="InterPro" id="IPR001680">
    <property type="entry name" value="WD40_rpt"/>
</dbReference>
<evidence type="ECO:0000256" key="1">
    <source>
        <dbReference type="ARBA" id="ARBA00004329"/>
    </source>
</evidence>
<organism evidence="5 6">
    <name type="scientific">Lithospermum erythrorhizon</name>
    <name type="common">Purple gromwell</name>
    <name type="synonym">Lithospermum officinale var. erythrorhizon</name>
    <dbReference type="NCBI Taxonomy" id="34254"/>
    <lineage>
        <taxon>Eukaryota</taxon>
        <taxon>Viridiplantae</taxon>
        <taxon>Streptophyta</taxon>
        <taxon>Embryophyta</taxon>
        <taxon>Tracheophyta</taxon>
        <taxon>Spermatophyta</taxon>
        <taxon>Magnoliopsida</taxon>
        <taxon>eudicotyledons</taxon>
        <taxon>Gunneridae</taxon>
        <taxon>Pentapetalae</taxon>
        <taxon>asterids</taxon>
        <taxon>lamiids</taxon>
        <taxon>Boraginales</taxon>
        <taxon>Boraginaceae</taxon>
        <taxon>Boraginoideae</taxon>
        <taxon>Lithospermeae</taxon>
        <taxon>Lithospermum</taxon>
    </lineage>
</organism>
<accession>A0AAV3QT44</accession>
<proteinExistence type="predicted"/>
<dbReference type="Pfam" id="PF21034">
    <property type="entry name" value="BCAS3_WD40"/>
    <property type="match status" value="1"/>
</dbReference>
<dbReference type="InterPro" id="IPR022175">
    <property type="entry name" value="BCAS3_dom"/>
</dbReference>